<keyword evidence="2 3" id="KW-0808">Transferase</keyword>
<keyword evidence="4" id="KW-1185">Reference proteome</keyword>
<dbReference type="STRING" id="1075090.GOAMR_46_00910"/>
<proteinExistence type="inferred from homology"/>
<evidence type="ECO:0000313" key="3">
    <source>
        <dbReference type="EMBL" id="GAB05993.1"/>
    </source>
</evidence>
<evidence type="ECO:0000313" key="4">
    <source>
        <dbReference type="Proteomes" id="UP000006023"/>
    </source>
</evidence>
<sequence length="190" mass="20666">MTQLPIQHDRTEVIPSPKAIQLGERVYNYLITWLPSHHVRQLFLRLLGVSIGRRSSIMMGTTILGARFLTIGDAVSIGGRCLLDARGGITIDDDVVIASDVQIITGKHLVNSPDFDIRLGPVRIKHHAWVASRSMVLQELTIGVGGVVAACSMVTQDVADMQIVGGAPAKPIGTRESTLDYHPVFRPILT</sequence>
<dbReference type="Gene3D" id="2.160.10.10">
    <property type="entry name" value="Hexapeptide repeat proteins"/>
    <property type="match status" value="1"/>
</dbReference>
<evidence type="ECO:0000256" key="2">
    <source>
        <dbReference type="ARBA" id="ARBA00022679"/>
    </source>
</evidence>
<dbReference type="CDD" id="cd04647">
    <property type="entry name" value="LbH_MAT_like"/>
    <property type="match status" value="1"/>
</dbReference>
<dbReference type="eggNOG" id="COG0110">
    <property type="taxonomic scope" value="Bacteria"/>
</dbReference>
<gene>
    <name evidence="3" type="ORF">GOAMR_46_00910</name>
</gene>
<dbReference type="GO" id="GO:0008374">
    <property type="term" value="F:O-acyltransferase activity"/>
    <property type="evidence" value="ECO:0007669"/>
    <property type="project" value="TreeGrafter"/>
</dbReference>
<dbReference type="PANTHER" id="PTHR23416">
    <property type="entry name" value="SIALIC ACID SYNTHASE-RELATED"/>
    <property type="match status" value="1"/>
</dbReference>
<dbReference type="AlphaFoldDB" id="G7GQW8"/>
<protein>
    <submittedName>
        <fullName evidence="3">Putative acetyltransferase</fullName>
    </submittedName>
</protein>
<organism evidence="3 4">
    <name type="scientific">Gordonia amarae NBRC 15530</name>
    <dbReference type="NCBI Taxonomy" id="1075090"/>
    <lineage>
        <taxon>Bacteria</taxon>
        <taxon>Bacillati</taxon>
        <taxon>Actinomycetota</taxon>
        <taxon>Actinomycetes</taxon>
        <taxon>Mycobacteriales</taxon>
        <taxon>Gordoniaceae</taxon>
        <taxon>Gordonia</taxon>
    </lineage>
</organism>
<dbReference type="SUPFAM" id="SSF51161">
    <property type="entry name" value="Trimeric LpxA-like enzymes"/>
    <property type="match status" value="1"/>
</dbReference>
<dbReference type="GO" id="GO:0005829">
    <property type="term" value="C:cytosol"/>
    <property type="evidence" value="ECO:0007669"/>
    <property type="project" value="TreeGrafter"/>
</dbReference>
<accession>G7GQW8</accession>
<name>G7GQW8_9ACTN</name>
<dbReference type="RefSeq" id="WP_005188132.1">
    <property type="nucleotide sequence ID" value="NZ_BAED01000046.1"/>
</dbReference>
<reference evidence="3 4" key="1">
    <citation type="submission" date="2011-11" db="EMBL/GenBank/DDBJ databases">
        <title>Whole genome shotgun sequence of Gordonia amarae NBRC 15530.</title>
        <authorList>
            <person name="Takarada H."/>
            <person name="Hosoyama A."/>
            <person name="Tsuchikane K."/>
            <person name="Katsumata H."/>
            <person name="Yamazaki S."/>
            <person name="Fujita N."/>
        </authorList>
    </citation>
    <scope>NUCLEOTIDE SEQUENCE [LARGE SCALE GENOMIC DNA]</scope>
    <source>
        <strain evidence="3 4">NBRC 15530</strain>
    </source>
</reference>
<comment type="similarity">
    <text evidence="1">Belongs to the transferase hexapeptide repeat family.</text>
</comment>
<dbReference type="EMBL" id="BAED01000046">
    <property type="protein sequence ID" value="GAB05993.1"/>
    <property type="molecule type" value="Genomic_DNA"/>
</dbReference>
<dbReference type="InterPro" id="IPR011004">
    <property type="entry name" value="Trimer_LpxA-like_sf"/>
</dbReference>
<dbReference type="PANTHER" id="PTHR23416:SF23">
    <property type="entry name" value="ACETYLTRANSFERASE C18B11.09C-RELATED"/>
    <property type="match status" value="1"/>
</dbReference>
<comment type="caution">
    <text evidence="3">The sequence shown here is derived from an EMBL/GenBank/DDBJ whole genome shotgun (WGS) entry which is preliminary data.</text>
</comment>
<dbReference type="InterPro" id="IPR051159">
    <property type="entry name" value="Hexapeptide_acetyltransf"/>
</dbReference>
<dbReference type="Proteomes" id="UP000006023">
    <property type="component" value="Unassembled WGS sequence"/>
</dbReference>
<evidence type="ECO:0000256" key="1">
    <source>
        <dbReference type="ARBA" id="ARBA00007274"/>
    </source>
</evidence>